<keyword evidence="2" id="KW-1185">Reference proteome</keyword>
<dbReference type="Proteomes" id="UP000053825">
    <property type="component" value="Unassembled WGS sequence"/>
</dbReference>
<organism evidence="1 2">
    <name type="scientific">Habropoda laboriosa</name>
    <dbReference type="NCBI Taxonomy" id="597456"/>
    <lineage>
        <taxon>Eukaryota</taxon>
        <taxon>Metazoa</taxon>
        <taxon>Ecdysozoa</taxon>
        <taxon>Arthropoda</taxon>
        <taxon>Hexapoda</taxon>
        <taxon>Insecta</taxon>
        <taxon>Pterygota</taxon>
        <taxon>Neoptera</taxon>
        <taxon>Endopterygota</taxon>
        <taxon>Hymenoptera</taxon>
        <taxon>Apocrita</taxon>
        <taxon>Aculeata</taxon>
        <taxon>Apoidea</taxon>
        <taxon>Anthophila</taxon>
        <taxon>Apidae</taxon>
        <taxon>Habropoda</taxon>
    </lineage>
</organism>
<accession>A0A0L7RF31</accession>
<sequence>MLDHTLHELHRETAFKEFISTLPSLLLKPKIHENTIQIINKIVLRYRNWIHKELEANYNDIIENVKKIEITGSEDEKQSRLMICNLFYFLDTEIFY</sequence>
<dbReference type="EMBL" id="KQ414608">
    <property type="protein sequence ID" value="KOC69419.1"/>
    <property type="molecule type" value="Genomic_DNA"/>
</dbReference>
<evidence type="ECO:0000313" key="1">
    <source>
        <dbReference type="EMBL" id="KOC69419.1"/>
    </source>
</evidence>
<name>A0A0L7RF31_9HYME</name>
<dbReference type="STRING" id="597456.A0A0L7RF31"/>
<dbReference type="AlphaFoldDB" id="A0A0L7RF31"/>
<protein>
    <submittedName>
        <fullName evidence="1">Uncharacterized protein</fullName>
    </submittedName>
</protein>
<evidence type="ECO:0000313" key="2">
    <source>
        <dbReference type="Proteomes" id="UP000053825"/>
    </source>
</evidence>
<dbReference type="OrthoDB" id="361362at2759"/>
<reference evidence="1 2" key="1">
    <citation type="submission" date="2015-07" db="EMBL/GenBank/DDBJ databases">
        <title>The genome of Habropoda laboriosa.</title>
        <authorList>
            <person name="Pan H."/>
            <person name="Kapheim K."/>
        </authorList>
    </citation>
    <scope>NUCLEOTIDE SEQUENCE [LARGE SCALE GENOMIC DNA]</scope>
    <source>
        <strain evidence="1">0110345459</strain>
    </source>
</reference>
<proteinExistence type="predicted"/>
<gene>
    <name evidence="1" type="ORF">WH47_09377</name>
</gene>